<dbReference type="PANTHER" id="PTHR11575">
    <property type="entry name" value="5'-NUCLEOTIDASE-RELATED"/>
    <property type="match status" value="1"/>
</dbReference>
<dbReference type="InterPro" id="IPR036907">
    <property type="entry name" value="5'-Nucleotdase_C_sf"/>
</dbReference>
<evidence type="ECO:0000313" key="3">
    <source>
        <dbReference type="Proteomes" id="UP001176891"/>
    </source>
</evidence>
<evidence type="ECO:0000313" key="2">
    <source>
        <dbReference type="EMBL" id="MDO5988587.1"/>
    </source>
</evidence>
<dbReference type="RefSeq" id="WP_303283226.1">
    <property type="nucleotide sequence ID" value="NZ_JAUOEM010000005.1"/>
</dbReference>
<dbReference type="InterPro" id="IPR006179">
    <property type="entry name" value="5_nucleotidase/apyrase"/>
</dbReference>
<keyword evidence="3" id="KW-1185">Reference proteome</keyword>
<dbReference type="InterPro" id="IPR008334">
    <property type="entry name" value="5'-Nucleotdase_C"/>
</dbReference>
<comment type="caution">
    <text evidence="2">The sequence shown here is derived from an EMBL/GenBank/DDBJ whole genome shotgun (WGS) entry which is preliminary data.</text>
</comment>
<dbReference type="PRINTS" id="PR01607">
    <property type="entry name" value="APYRASEFAMLY"/>
</dbReference>
<reference evidence="2" key="1">
    <citation type="submission" date="2023-07" db="EMBL/GenBank/DDBJ databases">
        <title>Two novel species in the genus Flavivirga.</title>
        <authorList>
            <person name="Kwon K."/>
        </authorList>
    </citation>
    <scope>NUCLEOTIDE SEQUENCE</scope>
    <source>
        <strain evidence="2">KACC 14157</strain>
    </source>
</reference>
<sequence>MRLTHFIFLLYIFSFYNCKESKLELIKIEGKQIPITDTLPIDSEIEAYIKPFRDNIQKDLDSVLAYSVNTYSKSDGELNTAIGNFMADAVYNEANPIFKKRTGKNIDMVLLNHGGIRSILSKGHITKRTAYQIMPFENSIVVVALKGKQMDSLVHHLIRKKRAHPISKLKLTITENNDIVEAKIKGKSIESDKIYYVATNDYLYNGGDNMTFFKPNDSLYPLNYKIRNALIDNFKKVDTISPVIDDRFTQIKGAK</sequence>
<dbReference type="SUPFAM" id="SSF55816">
    <property type="entry name" value="5'-nucleotidase (syn. UDP-sugar hydrolase), C-terminal domain"/>
    <property type="match status" value="1"/>
</dbReference>
<proteinExistence type="predicted"/>
<evidence type="ECO:0000259" key="1">
    <source>
        <dbReference type="Pfam" id="PF02872"/>
    </source>
</evidence>
<feature type="domain" description="5'-Nucleotidase C-terminal" evidence="1">
    <location>
        <begin position="75"/>
        <end position="214"/>
    </location>
</feature>
<dbReference type="PANTHER" id="PTHR11575:SF24">
    <property type="entry name" value="5'-NUCLEOTIDASE"/>
    <property type="match status" value="1"/>
</dbReference>
<gene>
    <name evidence="2" type="ORF">Q4Q39_14340</name>
</gene>
<dbReference type="Pfam" id="PF02872">
    <property type="entry name" value="5_nucleotid_C"/>
    <property type="match status" value="1"/>
</dbReference>
<dbReference type="Proteomes" id="UP001176891">
    <property type="component" value="Unassembled WGS sequence"/>
</dbReference>
<accession>A0ABT8X411</accession>
<dbReference type="EMBL" id="JAUOEM010000005">
    <property type="protein sequence ID" value="MDO5988587.1"/>
    <property type="molecule type" value="Genomic_DNA"/>
</dbReference>
<dbReference type="Gene3D" id="3.90.780.10">
    <property type="entry name" value="5'-Nucleotidase, C-terminal domain"/>
    <property type="match status" value="1"/>
</dbReference>
<protein>
    <submittedName>
        <fullName evidence="2">5'-nucleotidase C-terminal domain-containing protein</fullName>
    </submittedName>
</protein>
<name>A0ABT8X411_9FLAO</name>
<organism evidence="2 3">
    <name type="scientific">Flavivirga amylovorans</name>
    <dbReference type="NCBI Taxonomy" id="870486"/>
    <lineage>
        <taxon>Bacteria</taxon>
        <taxon>Pseudomonadati</taxon>
        <taxon>Bacteroidota</taxon>
        <taxon>Flavobacteriia</taxon>
        <taxon>Flavobacteriales</taxon>
        <taxon>Flavobacteriaceae</taxon>
        <taxon>Flavivirga</taxon>
    </lineage>
</organism>